<evidence type="ECO:0000313" key="1">
    <source>
        <dbReference type="EMBL" id="SEF52292.1"/>
    </source>
</evidence>
<keyword evidence="2" id="KW-1185">Reference proteome</keyword>
<evidence type="ECO:0000313" key="2">
    <source>
        <dbReference type="Proteomes" id="UP000236754"/>
    </source>
</evidence>
<organism evidence="1 2">
    <name type="scientific">Actinacidiphila yanglinensis</name>
    <dbReference type="NCBI Taxonomy" id="310779"/>
    <lineage>
        <taxon>Bacteria</taxon>
        <taxon>Bacillati</taxon>
        <taxon>Actinomycetota</taxon>
        <taxon>Actinomycetes</taxon>
        <taxon>Kitasatosporales</taxon>
        <taxon>Streptomycetaceae</taxon>
        <taxon>Actinacidiphila</taxon>
    </lineage>
</organism>
<dbReference type="InterPro" id="IPR052517">
    <property type="entry name" value="GlcG_carb_metab_protein"/>
</dbReference>
<accession>A0A1H5SNU6</accession>
<dbReference type="PANTHER" id="PTHR34309">
    <property type="entry name" value="SLR1406 PROTEIN"/>
    <property type="match status" value="1"/>
</dbReference>
<dbReference type="Proteomes" id="UP000236754">
    <property type="component" value="Unassembled WGS sequence"/>
</dbReference>
<protein>
    <submittedName>
        <fullName evidence="1">Uncharacterized conserved protein GlcG, DUF336 family</fullName>
    </submittedName>
</protein>
<dbReference type="SUPFAM" id="SSF143744">
    <property type="entry name" value="GlcG-like"/>
    <property type="match status" value="1"/>
</dbReference>
<dbReference type="EMBL" id="FNVU01000001">
    <property type="protein sequence ID" value="SEF52292.1"/>
    <property type="molecule type" value="Genomic_DNA"/>
</dbReference>
<dbReference type="RefSeq" id="WP_103883636.1">
    <property type="nucleotide sequence ID" value="NZ_FNVU01000001.1"/>
</dbReference>
<dbReference type="PANTHER" id="PTHR34309:SF1">
    <property type="entry name" value="PROTEIN GLCG"/>
    <property type="match status" value="1"/>
</dbReference>
<dbReference type="Gene3D" id="3.30.450.150">
    <property type="entry name" value="Haem-degrading domain"/>
    <property type="match status" value="1"/>
</dbReference>
<dbReference type="Pfam" id="PF03928">
    <property type="entry name" value="HbpS-like"/>
    <property type="match status" value="1"/>
</dbReference>
<proteinExistence type="predicted"/>
<sequence>MTDLTLQEAMNRTAAGLAKAAEMGVPQNIAIVDAGGNLLHFSRMEEAWLGSVDIAIKKARTAAFFRMPTASIGELSQPGGELYNVEVTNGGLVTFGGGLPITGAGGRVIGAVGVSGGRVPEDVAVAEACLA</sequence>
<dbReference type="InterPro" id="IPR005624">
    <property type="entry name" value="PduO/GlcC-like"/>
</dbReference>
<dbReference type="AlphaFoldDB" id="A0A1H5SNU6"/>
<name>A0A1H5SNU6_9ACTN</name>
<gene>
    <name evidence="1" type="ORF">SAMN05216223_101217</name>
</gene>
<reference evidence="1 2" key="1">
    <citation type="submission" date="2016-10" db="EMBL/GenBank/DDBJ databases">
        <authorList>
            <person name="de Groot N.N."/>
        </authorList>
    </citation>
    <scope>NUCLEOTIDE SEQUENCE [LARGE SCALE GENOMIC DNA]</scope>
    <source>
        <strain evidence="1 2">CGMCC 4.2023</strain>
    </source>
</reference>
<dbReference type="InterPro" id="IPR038084">
    <property type="entry name" value="PduO/GlcC-like_sf"/>
</dbReference>
<dbReference type="OrthoDB" id="9778896at2"/>